<feature type="repeat" description="WD" evidence="3">
    <location>
        <begin position="660"/>
        <end position="701"/>
    </location>
</feature>
<dbReference type="InterPro" id="IPR036322">
    <property type="entry name" value="WD40_repeat_dom_sf"/>
</dbReference>
<evidence type="ECO:0000259" key="5">
    <source>
        <dbReference type="PROSITE" id="PS50837"/>
    </source>
</evidence>
<feature type="repeat" description="WD" evidence="3">
    <location>
        <begin position="789"/>
        <end position="830"/>
    </location>
</feature>
<evidence type="ECO:0000313" key="6">
    <source>
        <dbReference type="EMBL" id="KAJ5556427.1"/>
    </source>
</evidence>
<dbReference type="InterPro" id="IPR015943">
    <property type="entry name" value="WD40/YVTN_repeat-like_dom_sf"/>
</dbReference>
<accession>A0AAD6GLH8</accession>
<dbReference type="PROSITE" id="PS50837">
    <property type="entry name" value="NACHT"/>
    <property type="match status" value="1"/>
</dbReference>
<dbReference type="Proteomes" id="UP001220324">
    <property type="component" value="Unassembled WGS sequence"/>
</dbReference>
<evidence type="ECO:0000256" key="1">
    <source>
        <dbReference type="ARBA" id="ARBA00022574"/>
    </source>
</evidence>
<dbReference type="PROSITE" id="PS50294">
    <property type="entry name" value="WD_REPEATS_REGION"/>
    <property type="match status" value="7"/>
</dbReference>
<feature type="repeat" description="WD" evidence="3">
    <location>
        <begin position="873"/>
        <end position="914"/>
    </location>
</feature>
<dbReference type="InterPro" id="IPR001680">
    <property type="entry name" value="WD40_rpt"/>
</dbReference>
<dbReference type="PRINTS" id="PR00320">
    <property type="entry name" value="GPROTEINBRPT"/>
</dbReference>
<evidence type="ECO:0000313" key="7">
    <source>
        <dbReference type="Proteomes" id="UP001220324"/>
    </source>
</evidence>
<organism evidence="6 7">
    <name type="scientific">Penicillium frequentans</name>
    <dbReference type="NCBI Taxonomy" id="3151616"/>
    <lineage>
        <taxon>Eukaryota</taxon>
        <taxon>Fungi</taxon>
        <taxon>Dikarya</taxon>
        <taxon>Ascomycota</taxon>
        <taxon>Pezizomycotina</taxon>
        <taxon>Eurotiomycetes</taxon>
        <taxon>Eurotiomycetidae</taxon>
        <taxon>Eurotiales</taxon>
        <taxon>Aspergillaceae</taxon>
        <taxon>Penicillium</taxon>
    </lineage>
</organism>
<dbReference type="Gene3D" id="3.40.50.300">
    <property type="entry name" value="P-loop containing nucleotide triphosphate hydrolases"/>
    <property type="match status" value="1"/>
</dbReference>
<sequence length="1347" mass="150428">MALFHGSNSGLQVGVNNGIITAESPVPYSLDKLPFVHDAVFDSYADQYDGEYLEGTRTDILRDIREWAFSRHGKSIFWLQGMAGTGKSTISRAVARSLKDSNHLGASFFFKRGEEDRWNAKKFIPTLTNQLILHLPELRHGVQKALDLDPYVASKVLREQFEKLLHKPLLNLHHDRLYQQPETAIIVVDALDECEDDREIQNIIAMLPLLQEVKALHLRIFLTSRPALPISLGFSNIEDHKYQDLALHDIPRQVTEHDIRLFLQDRFTKIRHNRRISQDWPGDEVIQQLVSISVPLFILAATICRYIEKSRLEPKSRLAELLADHTKYISKMDKTYLPILTRLLDQETDEVDQQKLLQGFQKIVGVIILLATPLSINALSLFLGSEADQISDLLDSFRSVLSVPDDRDQPVRILHLSFRDFLVQSRTKFHVDEARKHKDIAKSCLKSMRRCLRNDICNLGSPGIRRADIEFQQIRQHLPPDLQYSCHYWIYHLEQSQVHGDSEIGDVQLFFQKHFLHWVEAMSLLGLISEVVGMLNLLARIISGSNDSIMSEFLYDAKRFVMKNRQIADQAPLQIYYSGLLFAPRTATIYLDFKRDMPDGISLVSQLNKTWGTELQTLEGHSELISSVAFSPDGRLLASGSDDGTVYLWDVLAGALIQTLEAPSKRENTVTFSPDGRLLASGSLDSKARTWDMMTGALAHTFEIPGSNFVAAQVTFLADEQPLVYSVERQVDSIVRLWDIKTNTLVQTLEVSGWVKFVTSSPGGRLLASVSNSMVKLWDIKTGMLTQTLEARSAKVDSVTFSPDGHLLACVSDDFSIRFWDTKTGALAQTLNIFPRSVFFMTFSPDSRLLASISYDPSVRLWDIKTGALAYVFTLTASIVYSVSFSPDGQMLASGSEDGIVRLWDIKTGSLAQTPETPEVHPMTFLPDNRPLPSISHPFVRLWDAMTGALAQSLKAPSKWNKSATFSTDDQLLASDSDGSVMPLWDFQTSTLAQNPDAPSDYSNAVSVTFSPDGRLLISTSVYHMVLWDTATGTPKQVLEGHSDHISSVVFSPDSLLVASGSEDQTVRLWDTATGALQRILGDESGSIWSLAFSPDGRLLASVSDYIVGLWDTATGVLQHTLKSHEREIKLVIFSPNGRLLASSSWEAVHIWNTETGTLEQNFRPSWPSMILSRPGKAGLIAFSLNSRLLVSGFVRCTVMLLWDIETGALQQRFDGRSDWMINSLAISPDGQLLASSSYDMEVRLWDIATGTLQKTLTTDGLVTKLKFSEDGSRLSTSRGSLHIRDSPSSNSSSTSPDIFLGQSWVYLNGKPVLWLPPEARPICTSVRANKVAIGDVTGRVLFIDFA</sequence>
<evidence type="ECO:0000256" key="2">
    <source>
        <dbReference type="ARBA" id="ARBA00022737"/>
    </source>
</evidence>
<dbReference type="PANTHER" id="PTHR19848">
    <property type="entry name" value="WD40 REPEAT PROTEIN"/>
    <property type="match status" value="1"/>
</dbReference>
<dbReference type="EMBL" id="JAQIZZ010000001">
    <property type="protein sequence ID" value="KAJ5556427.1"/>
    <property type="molecule type" value="Genomic_DNA"/>
</dbReference>
<dbReference type="PROSITE" id="PS00678">
    <property type="entry name" value="WD_REPEATS_1"/>
    <property type="match status" value="7"/>
</dbReference>
<feature type="repeat" description="WD" evidence="3">
    <location>
        <begin position="1081"/>
        <end position="1121"/>
    </location>
</feature>
<keyword evidence="7" id="KW-1185">Reference proteome</keyword>
<evidence type="ECO:0000256" key="3">
    <source>
        <dbReference type="PROSITE-ProRule" id="PRU00221"/>
    </source>
</evidence>
<comment type="caution">
    <text evidence="6">The sequence shown here is derived from an EMBL/GenBank/DDBJ whole genome shotgun (WGS) entry which is preliminary data.</text>
</comment>
<dbReference type="SUPFAM" id="SSF101908">
    <property type="entry name" value="Putative isomerase YbhE"/>
    <property type="match status" value="1"/>
</dbReference>
<dbReference type="CDD" id="cd00200">
    <property type="entry name" value="WD40"/>
    <property type="match status" value="2"/>
</dbReference>
<feature type="compositionally biased region" description="Low complexity" evidence="4">
    <location>
        <begin position="1287"/>
        <end position="1296"/>
    </location>
</feature>
<dbReference type="Pfam" id="PF00400">
    <property type="entry name" value="WD40"/>
    <property type="match status" value="10"/>
</dbReference>
<name>A0AAD6GLH8_9EURO</name>
<dbReference type="InterPro" id="IPR020472">
    <property type="entry name" value="WD40_PAC1"/>
</dbReference>
<dbReference type="InterPro" id="IPR027417">
    <property type="entry name" value="P-loop_NTPase"/>
</dbReference>
<feature type="repeat" description="WD" evidence="3">
    <location>
        <begin position="1039"/>
        <end position="1080"/>
    </location>
</feature>
<keyword evidence="2" id="KW-0677">Repeat</keyword>
<evidence type="ECO:0000256" key="4">
    <source>
        <dbReference type="SAM" id="MobiDB-lite"/>
    </source>
</evidence>
<keyword evidence="1 3" id="KW-0853">WD repeat</keyword>
<dbReference type="InterPro" id="IPR056884">
    <property type="entry name" value="NPHP3-like_N"/>
</dbReference>
<dbReference type="Pfam" id="PF24883">
    <property type="entry name" value="NPHP3_N"/>
    <property type="match status" value="1"/>
</dbReference>
<feature type="repeat" description="WD" evidence="3">
    <location>
        <begin position="1122"/>
        <end position="1162"/>
    </location>
</feature>
<protein>
    <recommendedName>
        <fullName evidence="5">NACHT domain-containing protein</fullName>
    </recommendedName>
</protein>
<dbReference type="Gene3D" id="2.130.10.10">
    <property type="entry name" value="YVTN repeat-like/Quinoprotein amine dehydrogenase"/>
    <property type="match status" value="5"/>
</dbReference>
<dbReference type="InterPro" id="IPR019775">
    <property type="entry name" value="WD40_repeat_CS"/>
</dbReference>
<dbReference type="SUPFAM" id="SSF50978">
    <property type="entry name" value="WD40 repeat-like"/>
    <property type="match status" value="2"/>
</dbReference>
<dbReference type="SMART" id="SM00320">
    <property type="entry name" value="WD40"/>
    <property type="match status" value="13"/>
</dbReference>
<gene>
    <name evidence="6" type="ORF">N7494_000342</name>
</gene>
<dbReference type="PANTHER" id="PTHR19848:SF8">
    <property type="entry name" value="F-BOX AND WD REPEAT DOMAIN CONTAINING 7"/>
    <property type="match status" value="1"/>
</dbReference>
<feature type="domain" description="NACHT" evidence="5">
    <location>
        <begin position="75"/>
        <end position="226"/>
    </location>
</feature>
<dbReference type="SUPFAM" id="SSF52540">
    <property type="entry name" value="P-loop containing nucleoside triphosphate hydrolases"/>
    <property type="match status" value="1"/>
</dbReference>
<feature type="repeat" description="WD" evidence="3">
    <location>
        <begin position="1222"/>
        <end position="1256"/>
    </location>
</feature>
<feature type="region of interest" description="Disordered" evidence="4">
    <location>
        <begin position="1273"/>
        <end position="1296"/>
    </location>
</feature>
<proteinExistence type="predicted"/>
<dbReference type="PROSITE" id="PS50082">
    <property type="entry name" value="WD_REPEATS_2"/>
    <property type="match status" value="9"/>
</dbReference>
<feature type="repeat" description="WD" evidence="3">
    <location>
        <begin position="618"/>
        <end position="659"/>
    </location>
</feature>
<reference evidence="6 7" key="1">
    <citation type="journal article" date="2023" name="IMA Fungus">
        <title>Comparative genomic study of the Penicillium genus elucidates a diverse pangenome and 15 lateral gene transfer events.</title>
        <authorList>
            <person name="Petersen C."/>
            <person name="Sorensen T."/>
            <person name="Nielsen M.R."/>
            <person name="Sondergaard T.E."/>
            <person name="Sorensen J.L."/>
            <person name="Fitzpatrick D.A."/>
            <person name="Frisvad J.C."/>
            <person name="Nielsen K.L."/>
        </authorList>
    </citation>
    <scope>NUCLEOTIDE SEQUENCE [LARGE SCALE GENOMIC DNA]</scope>
    <source>
        <strain evidence="6 7">IBT 35679</strain>
    </source>
</reference>
<feature type="repeat" description="WD" evidence="3">
    <location>
        <begin position="831"/>
        <end position="872"/>
    </location>
</feature>
<dbReference type="InterPro" id="IPR007111">
    <property type="entry name" value="NACHT_NTPase"/>
</dbReference>